<dbReference type="InterPro" id="IPR058003">
    <property type="entry name" value="Phage_gp12"/>
</dbReference>
<accession>A0A8S5V3F3</accession>
<dbReference type="Pfam" id="PF25675">
    <property type="entry name" value="Phage_nozzle"/>
    <property type="match status" value="1"/>
</dbReference>
<reference evidence="1" key="1">
    <citation type="journal article" date="2021" name="Proc. Natl. Acad. Sci. U.S.A.">
        <title>A Catalog of Tens of Thousands of Viruses from Human Metagenomes Reveals Hidden Associations with Chronic Diseases.</title>
        <authorList>
            <person name="Tisza M.J."/>
            <person name="Buck C.B."/>
        </authorList>
    </citation>
    <scope>NUCLEOTIDE SEQUENCE</scope>
    <source>
        <strain evidence="1">CtVfb8</strain>
    </source>
</reference>
<organism evidence="1">
    <name type="scientific">Caudovirales sp. ctVfb8</name>
    <dbReference type="NCBI Taxonomy" id="2825766"/>
    <lineage>
        <taxon>Viruses</taxon>
        <taxon>Duplodnaviria</taxon>
        <taxon>Heunggongvirae</taxon>
        <taxon>Uroviricota</taxon>
        <taxon>Caudoviricetes</taxon>
    </lineage>
</organism>
<proteinExistence type="predicted"/>
<sequence>MPLVSQSTVSYKGGVSQQPDIIRFADQVEEQINGFSSEVDGLQKRPPTVHIKRLGDRVGPLTTKYHVINRDETEQYILGMSSGSLKVWDFEGNEKKVVIDNDASYLNVTDANDEFRAVTVADYTFILNRSKTIGMSSSTTPQKGQDTALAYIKNASYAKTYALFMGSTFMCGVITPDGGEAKQAVQTTSAYIAEKLVDLATGSQGADEGATTYDWLLGQVGGRASMGFAKNPNFNFNAYNFLVFGDSVVSIQAKSGWDMPNVVVKDGFGNTNAYVLKGYVNSVSKLPPAAPDGYIMRIKGESNSADDDYYVNYNEGKNAWLECAAPNIQYKFDYSSMPHALVRESDGSFHFKRLTWTDRAVGDEDSNPEPSFVGETLNDMFFYRNRLGFISGENVILSASADFFNFWFRSAATIADTDPIDLAVSSNKVCILTHAVPFSRELMLFSREGQFVLSSDGVMTPKSAKVDQITSFDYSDDAQPLGVGQSIFFISNRVNYCSLMRYYTVQDVADLKDAEDVAAHVPTYIPKGIFRLSGNTSDNVITLCSRTHPNTVWIFKYIIQNSQSLQQSWCKWTFRYEGTQVLLAEFVGSEIYFLINTDGGLFLEKSRLTGQAVDFSDEPVRYFMDRKVRYVIPDTNKYSDYNDYTEVSLKDVYGAVPKIGSATYCLVGTDGYYHQVTDWDANGVFKVTGDLRGMTYFVGSQYEFDVVLSRPMIKKTTSDGATISEDEGRLQLRYYWVNYSNSGTFDVSVDNDVKNKHFKYTCTSKVLSESPLVLGSYRVATGKFKFPVQDNSTEVKITVTSDNPLPVNLISGGWEGYYIRRNTQT</sequence>
<dbReference type="EMBL" id="BK016189">
    <property type="protein sequence ID" value="DAG01220.1"/>
    <property type="molecule type" value="Genomic_DNA"/>
</dbReference>
<name>A0A8S5V3F3_9CAUD</name>
<protein>
    <submittedName>
        <fullName evidence="1">Stabilization protein</fullName>
    </submittedName>
</protein>
<evidence type="ECO:0000313" key="1">
    <source>
        <dbReference type="EMBL" id="DAG01220.1"/>
    </source>
</evidence>